<dbReference type="OrthoDB" id="10004661at2759"/>
<evidence type="ECO:0000259" key="4">
    <source>
        <dbReference type="Pfam" id="PF23572"/>
    </source>
</evidence>
<reference evidence="5" key="1">
    <citation type="journal article" date="2023" name="Plant J.">
        <title>The genome of the king protea, Protea cynaroides.</title>
        <authorList>
            <person name="Chang J."/>
            <person name="Duong T.A."/>
            <person name="Schoeman C."/>
            <person name="Ma X."/>
            <person name="Roodt D."/>
            <person name="Barker N."/>
            <person name="Li Z."/>
            <person name="Van de Peer Y."/>
            <person name="Mizrachi E."/>
        </authorList>
    </citation>
    <scope>NUCLEOTIDE SEQUENCE</scope>
    <source>
        <tissue evidence="5">Young leaves</tissue>
    </source>
</reference>
<keyword evidence="2" id="KW-0436">Ligase</keyword>
<dbReference type="PANTHER" id="PTHR31901:SF44">
    <property type="entry name" value="INDOLE-3-ACETIC ACID-AMIDO SYNTHETASE GH3.6-RELATED"/>
    <property type="match status" value="1"/>
</dbReference>
<dbReference type="InterPro" id="IPR055378">
    <property type="entry name" value="GH3_C"/>
</dbReference>
<evidence type="ECO:0000256" key="1">
    <source>
        <dbReference type="ARBA" id="ARBA00008068"/>
    </source>
</evidence>
<evidence type="ECO:0000313" key="6">
    <source>
        <dbReference type="Proteomes" id="UP001141806"/>
    </source>
</evidence>
<organism evidence="5 6">
    <name type="scientific">Protea cynaroides</name>
    <dbReference type="NCBI Taxonomy" id="273540"/>
    <lineage>
        <taxon>Eukaryota</taxon>
        <taxon>Viridiplantae</taxon>
        <taxon>Streptophyta</taxon>
        <taxon>Embryophyta</taxon>
        <taxon>Tracheophyta</taxon>
        <taxon>Spermatophyta</taxon>
        <taxon>Magnoliopsida</taxon>
        <taxon>Proteales</taxon>
        <taxon>Proteaceae</taxon>
        <taxon>Protea</taxon>
    </lineage>
</organism>
<keyword evidence="6" id="KW-1185">Reference proteome</keyword>
<dbReference type="Pfam" id="PF23572">
    <property type="entry name" value="GH3_C"/>
    <property type="match status" value="1"/>
</dbReference>
<dbReference type="AlphaFoldDB" id="A0A9Q0KCB9"/>
<gene>
    <name evidence="5" type="ORF">NE237_014447</name>
</gene>
<dbReference type="GO" id="GO:0016881">
    <property type="term" value="F:acid-amino acid ligase activity"/>
    <property type="evidence" value="ECO:0007669"/>
    <property type="project" value="TreeGrafter"/>
</dbReference>
<comment type="caution">
    <text evidence="5">The sequence shown here is derived from an EMBL/GenBank/DDBJ whole genome shotgun (WGS) entry which is preliminary data.</text>
</comment>
<dbReference type="InterPro" id="IPR004993">
    <property type="entry name" value="GH3"/>
</dbReference>
<sequence>MDDEEILKKLEDSTRDAHRLQLQTLQSILQRNARVGYLQRFHHLQLDQPDTFRRHVPLSSYDYYAHLINRIADGIDPPSLLSIDPLLCFFYSSGTSSVRPKLIPYFNSPHSKAASLLAHQGSATLLRRLFPHQPSVDKILWFLYAGNVTETKGGFKAMAASAFPFHNRNSNNTPSPLLSMCASPQEVILATEETHHQMYCHLLCALINPDSISGIRAPYAIGLIRAFRLLESKWEQLCDDLQYGSVSPHITNVPMRDAVSALLGGPKPHLSNRIRAILEARKWSGILIKLWPNARYVACVTTGSMVQYYQKLKFYAGTIPLLGSDYFASECAVGINLDRMQPPELTRYVILPTAAYFEFLPFHSDGTDTVVAEETVDISGVEIGKLYEVVVTTYRGLYRYRLGDIVRVVGFYNSSPQVEFFMRSPKSTAEFLTERDLISAMDSFQILLRDEAAMVEVVEFTSYQELESNPRHITVFVEVDGESLSLLEEKSIDVVRRWCSFLEECFGGMYKLQRSRGELGPMLLSIVKPGSFDRLLMAAVEKGAPANQYKPPKIIRRSEMKDLMEASVVLAVISDSSEAERPI</sequence>
<evidence type="ECO:0000259" key="3">
    <source>
        <dbReference type="Pfam" id="PF23571"/>
    </source>
</evidence>
<dbReference type="Pfam" id="PF03321">
    <property type="entry name" value="GH3"/>
    <property type="match status" value="1"/>
</dbReference>
<dbReference type="PANTHER" id="PTHR31901">
    <property type="entry name" value="GH3 DOMAIN-CONTAINING PROTEIN"/>
    <property type="match status" value="1"/>
</dbReference>
<dbReference type="InterPro" id="IPR055377">
    <property type="entry name" value="GH3_M"/>
</dbReference>
<name>A0A9Q0KCB9_9MAGN</name>
<feature type="domain" description="GH3 middle" evidence="3">
    <location>
        <begin position="348"/>
        <end position="423"/>
    </location>
</feature>
<dbReference type="Pfam" id="PF23571">
    <property type="entry name" value="GH3_M"/>
    <property type="match status" value="1"/>
</dbReference>
<protein>
    <submittedName>
        <fullName evidence="5">Uncharacterized protein</fullName>
    </submittedName>
</protein>
<accession>A0A9Q0KCB9</accession>
<evidence type="ECO:0000256" key="2">
    <source>
        <dbReference type="ARBA" id="ARBA00022598"/>
    </source>
</evidence>
<feature type="domain" description="GH3 C-terminal" evidence="4">
    <location>
        <begin position="436"/>
        <end position="558"/>
    </location>
</feature>
<comment type="similarity">
    <text evidence="1">Belongs to the IAA-amido conjugating enzyme family.</text>
</comment>
<proteinExistence type="inferred from homology"/>
<dbReference type="GO" id="GO:0005737">
    <property type="term" value="C:cytoplasm"/>
    <property type="evidence" value="ECO:0007669"/>
    <property type="project" value="TreeGrafter"/>
</dbReference>
<dbReference type="EMBL" id="JAMYWD010000006">
    <property type="protein sequence ID" value="KAJ4967746.1"/>
    <property type="molecule type" value="Genomic_DNA"/>
</dbReference>
<evidence type="ECO:0000313" key="5">
    <source>
        <dbReference type="EMBL" id="KAJ4967746.1"/>
    </source>
</evidence>
<dbReference type="Proteomes" id="UP001141806">
    <property type="component" value="Unassembled WGS sequence"/>
</dbReference>